<feature type="compositionally biased region" description="Polar residues" evidence="1">
    <location>
        <begin position="105"/>
        <end position="120"/>
    </location>
</feature>
<organism evidence="2 3">
    <name type="scientific">Haemaphysalis longicornis</name>
    <name type="common">Bush tick</name>
    <dbReference type="NCBI Taxonomy" id="44386"/>
    <lineage>
        <taxon>Eukaryota</taxon>
        <taxon>Metazoa</taxon>
        <taxon>Ecdysozoa</taxon>
        <taxon>Arthropoda</taxon>
        <taxon>Chelicerata</taxon>
        <taxon>Arachnida</taxon>
        <taxon>Acari</taxon>
        <taxon>Parasitiformes</taxon>
        <taxon>Ixodida</taxon>
        <taxon>Ixodoidea</taxon>
        <taxon>Ixodidae</taxon>
        <taxon>Haemaphysalinae</taxon>
        <taxon>Haemaphysalis</taxon>
    </lineage>
</organism>
<name>A0A9J6FJH9_HAELO</name>
<keyword evidence="3" id="KW-1185">Reference proteome</keyword>
<sequence length="173" mass="18316">MTDGGELRRRKLAVTQHRLHAVQPEAPTAQLAQETRRCVITGPVAGSATDDLGARTTQKWGRGEEEEEQWPLPKVTGASRVVFGKQRAGPALSVAQKPVPGDPLNSGTPRTPGSSPQQTPRHAVAALSSRGFPGWNPPSHCARASLPVFMSPSPGSSPAARHNSHFTGQRSPA</sequence>
<evidence type="ECO:0000313" key="3">
    <source>
        <dbReference type="Proteomes" id="UP000821853"/>
    </source>
</evidence>
<dbReference type="AlphaFoldDB" id="A0A9J6FJH9"/>
<evidence type="ECO:0000313" key="2">
    <source>
        <dbReference type="EMBL" id="KAH9362060.1"/>
    </source>
</evidence>
<proteinExistence type="predicted"/>
<comment type="caution">
    <text evidence="2">The sequence shown here is derived from an EMBL/GenBank/DDBJ whole genome shotgun (WGS) entry which is preliminary data.</text>
</comment>
<dbReference type="VEuPathDB" id="VectorBase:HLOH_046286"/>
<accession>A0A9J6FJH9</accession>
<feature type="region of interest" description="Disordered" evidence="1">
    <location>
        <begin position="89"/>
        <end position="173"/>
    </location>
</feature>
<reference evidence="2 3" key="1">
    <citation type="journal article" date="2020" name="Cell">
        <title>Large-Scale Comparative Analyses of Tick Genomes Elucidate Their Genetic Diversity and Vector Capacities.</title>
        <authorList>
            <consortium name="Tick Genome and Microbiome Consortium (TIGMIC)"/>
            <person name="Jia N."/>
            <person name="Wang J."/>
            <person name="Shi W."/>
            <person name="Du L."/>
            <person name="Sun Y."/>
            <person name="Zhan W."/>
            <person name="Jiang J.F."/>
            <person name="Wang Q."/>
            <person name="Zhang B."/>
            <person name="Ji P."/>
            <person name="Bell-Sakyi L."/>
            <person name="Cui X.M."/>
            <person name="Yuan T.T."/>
            <person name="Jiang B.G."/>
            <person name="Yang W.F."/>
            <person name="Lam T.T."/>
            <person name="Chang Q.C."/>
            <person name="Ding S.J."/>
            <person name="Wang X.J."/>
            <person name="Zhu J.G."/>
            <person name="Ruan X.D."/>
            <person name="Zhao L."/>
            <person name="Wei J.T."/>
            <person name="Ye R.Z."/>
            <person name="Que T.C."/>
            <person name="Du C.H."/>
            <person name="Zhou Y.H."/>
            <person name="Cheng J.X."/>
            <person name="Dai P.F."/>
            <person name="Guo W.B."/>
            <person name="Han X.H."/>
            <person name="Huang E.J."/>
            <person name="Li L.F."/>
            <person name="Wei W."/>
            <person name="Gao Y.C."/>
            <person name="Liu J.Z."/>
            <person name="Shao H.Z."/>
            <person name="Wang X."/>
            <person name="Wang C.C."/>
            <person name="Yang T.C."/>
            <person name="Huo Q.B."/>
            <person name="Li W."/>
            <person name="Chen H.Y."/>
            <person name="Chen S.E."/>
            <person name="Zhou L.G."/>
            <person name="Ni X.B."/>
            <person name="Tian J.H."/>
            <person name="Sheng Y."/>
            <person name="Liu T."/>
            <person name="Pan Y.S."/>
            <person name="Xia L.Y."/>
            <person name="Li J."/>
            <person name="Zhao F."/>
            <person name="Cao W.C."/>
        </authorList>
    </citation>
    <scope>NUCLEOTIDE SEQUENCE [LARGE SCALE GENOMIC DNA]</scope>
    <source>
        <strain evidence="2">HaeL-2018</strain>
    </source>
</reference>
<evidence type="ECO:0000256" key="1">
    <source>
        <dbReference type="SAM" id="MobiDB-lite"/>
    </source>
</evidence>
<gene>
    <name evidence="2" type="ORF">HPB48_014999</name>
</gene>
<protein>
    <submittedName>
        <fullName evidence="2">Uncharacterized protein</fullName>
    </submittedName>
</protein>
<dbReference type="EMBL" id="JABSTR010000001">
    <property type="protein sequence ID" value="KAH9362060.1"/>
    <property type="molecule type" value="Genomic_DNA"/>
</dbReference>
<dbReference type="Proteomes" id="UP000821853">
    <property type="component" value="Chromosome 1"/>
</dbReference>
<feature type="region of interest" description="Disordered" evidence="1">
    <location>
        <begin position="42"/>
        <end position="76"/>
    </location>
</feature>